<dbReference type="Gene3D" id="1.25.40.10">
    <property type="entry name" value="Tetratricopeptide repeat domain"/>
    <property type="match status" value="1"/>
</dbReference>
<dbReference type="EMBL" id="RSCJ01000014">
    <property type="protein sequence ID" value="RUR78674.1"/>
    <property type="molecule type" value="Genomic_DNA"/>
</dbReference>
<evidence type="ECO:0000313" key="12">
    <source>
        <dbReference type="EMBL" id="RUR78674.1"/>
    </source>
</evidence>
<evidence type="ECO:0000256" key="2">
    <source>
        <dbReference type="ARBA" id="ARBA00022527"/>
    </source>
</evidence>
<dbReference type="InterPro" id="IPR011009">
    <property type="entry name" value="Kinase-like_dom_sf"/>
</dbReference>
<evidence type="ECO:0000256" key="3">
    <source>
        <dbReference type="ARBA" id="ARBA00022679"/>
    </source>
</evidence>
<comment type="catalytic activity">
    <reaction evidence="7">
        <text>L-threonyl-[protein] + ATP = O-phospho-L-threonyl-[protein] + ADP + H(+)</text>
        <dbReference type="Rhea" id="RHEA:46608"/>
        <dbReference type="Rhea" id="RHEA-COMP:11060"/>
        <dbReference type="Rhea" id="RHEA-COMP:11605"/>
        <dbReference type="ChEBI" id="CHEBI:15378"/>
        <dbReference type="ChEBI" id="CHEBI:30013"/>
        <dbReference type="ChEBI" id="CHEBI:30616"/>
        <dbReference type="ChEBI" id="CHEBI:61977"/>
        <dbReference type="ChEBI" id="CHEBI:456216"/>
        <dbReference type="EC" id="2.7.11.1"/>
    </reaction>
</comment>
<feature type="repeat" description="TPR" evidence="9">
    <location>
        <begin position="289"/>
        <end position="322"/>
    </location>
</feature>
<evidence type="ECO:0000259" key="11">
    <source>
        <dbReference type="PROSITE" id="PS50011"/>
    </source>
</evidence>
<evidence type="ECO:0000256" key="7">
    <source>
        <dbReference type="ARBA" id="ARBA00047899"/>
    </source>
</evidence>
<dbReference type="InterPro" id="IPR011990">
    <property type="entry name" value="TPR-like_helical_dom_sf"/>
</dbReference>
<comment type="catalytic activity">
    <reaction evidence="8">
        <text>L-seryl-[protein] + ATP = O-phospho-L-seryl-[protein] + ADP + H(+)</text>
        <dbReference type="Rhea" id="RHEA:17989"/>
        <dbReference type="Rhea" id="RHEA-COMP:9863"/>
        <dbReference type="Rhea" id="RHEA-COMP:11604"/>
        <dbReference type="ChEBI" id="CHEBI:15378"/>
        <dbReference type="ChEBI" id="CHEBI:29999"/>
        <dbReference type="ChEBI" id="CHEBI:30616"/>
        <dbReference type="ChEBI" id="CHEBI:83421"/>
        <dbReference type="ChEBI" id="CHEBI:456216"/>
        <dbReference type="EC" id="2.7.11.1"/>
    </reaction>
</comment>
<gene>
    <name evidence="12" type="ORF">PCC6912_34390</name>
</gene>
<dbReference type="InterPro" id="IPR000719">
    <property type="entry name" value="Prot_kinase_dom"/>
</dbReference>
<evidence type="ECO:0000256" key="5">
    <source>
        <dbReference type="ARBA" id="ARBA00022777"/>
    </source>
</evidence>
<dbReference type="Proteomes" id="UP000268857">
    <property type="component" value="Unassembled WGS sequence"/>
</dbReference>
<dbReference type="OrthoDB" id="437733at2"/>
<evidence type="ECO:0000256" key="1">
    <source>
        <dbReference type="ARBA" id="ARBA00012513"/>
    </source>
</evidence>
<dbReference type="PANTHER" id="PTHR24363">
    <property type="entry name" value="SERINE/THREONINE PROTEIN KINASE"/>
    <property type="match status" value="1"/>
</dbReference>
<keyword evidence="9" id="KW-0802">TPR repeat</keyword>
<evidence type="ECO:0000256" key="4">
    <source>
        <dbReference type="ARBA" id="ARBA00022741"/>
    </source>
</evidence>
<feature type="repeat" description="TPR" evidence="9">
    <location>
        <begin position="323"/>
        <end position="356"/>
    </location>
</feature>
<dbReference type="STRING" id="211165.GCA_000317285_00836"/>
<dbReference type="GO" id="GO:0004674">
    <property type="term" value="F:protein serine/threonine kinase activity"/>
    <property type="evidence" value="ECO:0007669"/>
    <property type="project" value="UniProtKB-KW"/>
</dbReference>
<dbReference type="RefSeq" id="WP_016873400.1">
    <property type="nucleotide sequence ID" value="NZ_AJLN01000044.1"/>
</dbReference>
<reference evidence="12 13" key="1">
    <citation type="journal article" date="2019" name="Genome Biol. Evol.">
        <title>Day and night: Metabolic profiles and evolutionary relationships of six axenic non-marine cyanobacteria.</title>
        <authorList>
            <person name="Will S.E."/>
            <person name="Henke P."/>
            <person name="Boedeker C."/>
            <person name="Huang S."/>
            <person name="Brinkmann H."/>
            <person name="Rohde M."/>
            <person name="Jarek M."/>
            <person name="Friedl T."/>
            <person name="Seufert S."/>
            <person name="Schumacher M."/>
            <person name="Overmann J."/>
            <person name="Neumann-Schaal M."/>
            <person name="Petersen J."/>
        </authorList>
    </citation>
    <scope>NUCLEOTIDE SEQUENCE [LARGE SCALE GENOMIC DNA]</scope>
    <source>
        <strain evidence="12 13">PCC 6912</strain>
    </source>
</reference>
<comment type="caution">
    <text evidence="12">The sequence shown here is derived from an EMBL/GenBank/DDBJ whole genome shotgun (WGS) entry which is preliminary data.</text>
</comment>
<dbReference type="InterPro" id="IPR017441">
    <property type="entry name" value="Protein_kinase_ATP_BS"/>
</dbReference>
<dbReference type="Pfam" id="PF13181">
    <property type="entry name" value="TPR_8"/>
    <property type="match status" value="1"/>
</dbReference>
<dbReference type="PROSITE" id="PS50011">
    <property type="entry name" value="PROTEIN_KINASE_DOM"/>
    <property type="match status" value="1"/>
</dbReference>
<dbReference type="SUPFAM" id="SSF56112">
    <property type="entry name" value="Protein kinase-like (PK-like)"/>
    <property type="match status" value="1"/>
</dbReference>
<keyword evidence="4 10" id="KW-0547">Nucleotide-binding</keyword>
<feature type="domain" description="Protein kinase" evidence="11">
    <location>
        <begin position="10"/>
        <end position="336"/>
    </location>
</feature>
<keyword evidence="5" id="KW-0418">Kinase</keyword>
<name>A0A3S0ZSA8_CHLFR</name>
<proteinExistence type="predicted"/>
<sequence>MIGKIIREQYKLTYLLGGGGFGRAYLAKDAKSYDSIWCVVKQLYPSINPFNPVDFKTAKRLFYTEAETLKLLGQHDRIPKLFDFFEEDNQLYLVEEFIDGYELSEELENRIFSEKEVYELVVDILEILQFVQINNVIHRDISPDNLVKRKQDNKLVLIDFGSVKQVLIDNDGQRRRTKTITIGKKDYMPDEQANGRPGFFSDVYAVGVIAIQALIGNVPSRDYETGEIMWRNIININQDLADILDKMTSCYFKHRYQSASEVLIDLQKISSNYINLEIIRSQNFKYSYSQQWYIRGNYLKNRKHHEEAILLYKKVLEINPTHCKAIFNIGIAHSYLKNYSAAIEVYDYLLNIKPNCIEALSHKRIILNKLRSYEEAIITLRMVIHCQPNQALYFIRHLC</sequence>
<dbReference type="Gene3D" id="3.30.200.20">
    <property type="entry name" value="Phosphorylase Kinase, domain 1"/>
    <property type="match status" value="1"/>
</dbReference>
<keyword evidence="3" id="KW-0808">Transferase</keyword>
<dbReference type="Pfam" id="PF00069">
    <property type="entry name" value="Pkinase"/>
    <property type="match status" value="1"/>
</dbReference>
<evidence type="ECO:0000256" key="10">
    <source>
        <dbReference type="PROSITE-ProRule" id="PRU10141"/>
    </source>
</evidence>
<protein>
    <recommendedName>
        <fullName evidence="1">non-specific serine/threonine protein kinase</fullName>
        <ecNumber evidence="1">2.7.11.1</ecNumber>
    </recommendedName>
</protein>
<dbReference type="PANTHER" id="PTHR24363:SF0">
    <property type="entry name" value="SERINE_THREONINE KINASE LIKE DOMAIN CONTAINING 1"/>
    <property type="match status" value="1"/>
</dbReference>
<dbReference type="PROSITE" id="PS50005">
    <property type="entry name" value="TPR"/>
    <property type="match status" value="2"/>
</dbReference>
<evidence type="ECO:0000256" key="6">
    <source>
        <dbReference type="ARBA" id="ARBA00022840"/>
    </source>
</evidence>
<evidence type="ECO:0000313" key="13">
    <source>
        <dbReference type="Proteomes" id="UP000268857"/>
    </source>
</evidence>
<dbReference type="SUPFAM" id="SSF48452">
    <property type="entry name" value="TPR-like"/>
    <property type="match status" value="1"/>
</dbReference>
<dbReference type="SMART" id="SM00028">
    <property type="entry name" value="TPR"/>
    <property type="match status" value="3"/>
</dbReference>
<dbReference type="EC" id="2.7.11.1" evidence="1"/>
<dbReference type="Gene3D" id="1.10.510.10">
    <property type="entry name" value="Transferase(Phosphotransferase) domain 1"/>
    <property type="match status" value="1"/>
</dbReference>
<dbReference type="GO" id="GO:0005524">
    <property type="term" value="F:ATP binding"/>
    <property type="evidence" value="ECO:0007669"/>
    <property type="project" value="UniProtKB-UniRule"/>
</dbReference>
<dbReference type="CDD" id="cd14014">
    <property type="entry name" value="STKc_PknB_like"/>
    <property type="match status" value="1"/>
</dbReference>
<accession>A0A3S0ZSA8</accession>
<feature type="binding site" evidence="10">
    <location>
        <position position="41"/>
    </location>
    <ligand>
        <name>ATP</name>
        <dbReference type="ChEBI" id="CHEBI:30616"/>
    </ligand>
</feature>
<organism evidence="12 13">
    <name type="scientific">Chlorogloeopsis fritschii PCC 6912</name>
    <dbReference type="NCBI Taxonomy" id="211165"/>
    <lineage>
        <taxon>Bacteria</taxon>
        <taxon>Bacillati</taxon>
        <taxon>Cyanobacteriota</taxon>
        <taxon>Cyanophyceae</taxon>
        <taxon>Nostocales</taxon>
        <taxon>Chlorogloeopsidaceae</taxon>
        <taxon>Chlorogloeopsis</taxon>
    </lineage>
</organism>
<keyword evidence="2" id="KW-0723">Serine/threonine-protein kinase</keyword>
<evidence type="ECO:0000256" key="8">
    <source>
        <dbReference type="ARBA" id="ARBA00048679"/>
    </source>
</evidence>
<evidence type="ECO:0000256" key="9">
    <source>
        <dbReference type="PROSITE-ProRule" id="PRU00339"/>
    </source>
</evidence>
<dbReference type="AlphaFoldDB" id="A0A3S0ZSA8"/>
<dbReference type="InterPro" id="IPR019734">
    <property type="entry name" value="TPR_rpt"/>
</dbReference>
<keyword evidence="6 10" id="KW-0067">ATP-binding</keyword>
<keyword evidence="13" id="KW-1185">Reference proteome</keyword>
<dbReference type="PROSITE" id="PS00107">
    <property type="entry name" value="PROTEIN_KINASE_ATP"/>
    <property type="match status" value="1"/>
</dbReference>